<evidence type="ECO:0000256" key="13">
    <source>
        <dbReference type="SAM" id="MobiDB-lite"/>
    </source>
</evidence>
<evidence type="ECO:0000256" key="3">
    <source>
        <dbReference type="ARBA" id="ARBA00022670"/>
    </source>
</evidence>
<keyword evidence="7" id="KW-0238">DNA-binding</keyword>
<dbReference type="PANTHER" id="PTHR13604:SF0">
    <property type="entry name" value="ABASIC SITE PROCESSING PROTEIN HMCES"/>
    <property type="match status" value="1"/>
</dbReference>
<keyword evidence="3 12" id="KW-0645">Protease</keyword>
<evidence type="ECO:0000256" key="4">
    <source>
        <dbReference type="ARBA" id="ARBA00022763"/>
    </source>
</evidence>
<dbReference type="AlphaFoldDB" id="A0A401SM50"/>
<evidence type="ECO:0000256" key="12">
    <source>
        <dbReference type="RuleBase" id="RU364100"/>
    </source>
</evidence>
<dbReference type="SUPFAM" id="SSF143081">
    <property type="entry name" value="BB1717-like"/>
    <property type="match status" value="1"/>
</dbReference>
<sequence>MCGRTACSLAAEQIRRACAYRDGRGRRRDPDWRDGDRNKYKPSFNKSPHSHCPVLVSRKHFHKDADSTEQLLAAMRWGLIPSWFRESDPSKMLYNTSNCRSDGMLHKNSYKEDGEEWQGRRLLTMAGLFDHWAPPGGGEDLYTYTVITVDASKAMDWIHDRMPAILDGEEAVRMWLDYGQVPAMEALKLIHPTERIALHPVSTVVNNSRNDFLDCIKPIELGVKKEVKPTASSKLMMNWLQNPSPKKEEASPGSQHTVKVETPKKSSVGLMQMWLQKTEEPSAKKLRTS</sequence>
<keyword evidence="15" id="KW-1185">Reference proteome</keyword>
<evidence type="ECO:0000256" key="5">
    <source>
        <dbReference type="ARBA" id="ARBA00022801"/>
    </source>
</evidence>
<dbReference type="GO" id="GO:0008233">
    <property type="term" value="F:peptidase activity"/>
    <property type="evidence" value="ECO:0007669"/>
    <property type="project" value="UniProtKB-KW"/>
</dbReference>
<dbReference type="InterPro" id="IPR003738">
    <property type="entry name" value="SRAP"/>
</dbReference>
<comment type="function">
    <text evidence="12">Sensor of abasic sites in single-stranded DNA (ssDNA) required to preserve genome integrity by promoting error-free repair of abasic sites. Acts as an enzyme that recognizes and binds abasic sites in ssDNA at replication forks and chemically modifies the lesion by forming a covalent cross-link with DNA: forms a stable thiazolidine linkage between a ring-opened abasic site and the alpha-amino and sulfhydryl substituents of its N-terminal catalytic cysteine residue. The HMCES DNA-protein cross-link is then either reversed or degraded. HMCES is able to catalyze the reversal of its thiazolidine cross-link and cycle between a cross-link and a non-cross-linked state depending on DNA context: mediates self-reversal of the thiazolidine cross-link in double stranded DNA, allowing APEX1 to initiate downstream repair of abasic sites. The HMCES DNA-protein cross-link can also be degraded by the SPRTN metalloprotease following unfolding by the BRIP1/FANCJ helicase. Acts as a protease: mediates autocatalytic processing of its N-terminal methionine in order to expose the catalytic cysteine.</text>
</comment>
<dbReference type="EMBL" id="BEZZ01000365">
    <property type="protein sequence ID" value="GCC31484.1"/>
    <property type="molecule type" value="Genomic_DNA"/>
</dbReference>
<dbReference type="STRING" id="137246.A0A401SM50"/>
<protein>
    <recommendedName>
        <fullName evidence="2 12">Abasic site processing protein HMCES</fullName>
        <shortName evidence="12">ES cell-specific 5hmC-binding protein</shortName>
        <ecNumber evidence="12">3.4.-.-</ecNumber>
    </recommendedName>
    <alternativeName>
        <fullName evidence="9 12">Embryonic stem cell-specific 5-hydroxymethylcytosine-binding protein</fullName>
    </alternativeName>
    <alternativeName>
        <fullName evidence="10 12">Peptidase HMCES</fullName>
    </alternativeName>
    <alternativeName>
        <fullName evidence="11 12">SRAP domain-containing protein 1</fullName>
    </alternativeName>
</protein>
<feature type="region of interest" description="Disordered" evidence="13">
    <location>
        <begin position="24"/>
        <end position="49"/>
    </location>
</feature>
<evidence type="ECO:0000256" key="7">
    <source>
        <dbReference type="ARBA" id="ARBA00023125"/>
    </source>
</evidence>
<name>A0A401SM50_CHIPU</name>
<feature type="compositionally biased region" description="Basic and acidic residues" evidence="13">
    <location>
        <begin position="24"/>
        <end position="39"/>
    </location>
</feature>
<evidence type="ECO:0000256" key="2">
    <source>
        <dbReference type="ARBA" id="ARBA00015888"/>
    </source>
</evidence>
<evidence type="ECO:0000313" key="15">
    <source>
        <dbReference type="Proteomes" id="UP000287033"/>
    </source>
</evidence>
<dbReference type="EC" id="3.4.-.-" evidence="12"/>
<dbReference type="InterPro" id="IPR036590">
    <property type="entry name" value="SRAP-like"/>
</dbReference>
<dbReference type="GO" id="GO:0106300">
    <property type="term" value="P:protein-DNA covalent cross-linking repair"/>
    <property type="evidence" value="ECO:0007669"/>
    <property type="project" value="InterPro"/>
</dbReference>
<evidence type="ECO:0000256" key="9">
    <source>
        <dbReference type="ARBA" id="ARBA00030390"/>
    </source>
</evidence>
<dbReference type="Gene3D" id="3.90.1680.10">
    <property type="entry name" value="SOS response associated peptidase-like"/>
    <property type="match status" value="2"/>
</dbReference>
<evidence type="ECO:0000256" key="8">
    <source>
        <dbReference type="ARBA" id="ARBA00023239"/>
    </source>
</evidence>
<comment type="similarity">
    <text evidence="1 12">Belongs to the SOS response-associated peptidase family.</text>
</comment>
<dbReference type="GO" id="GO:0016829">
    <property type="term" value="F:lyase activity"/>
    <property type="evidence" value="ECO:0007669"/>
    <property type="project" value="UniProtKB-KW"/>
</dbReference>
<evidence type="ECO:0000256" key="10">
    <source>
        <dbReference type="ARBA" id="ARBA00030898"/>
    </source>
</evidence>
<keyword evidence="6" id="KW-0190">Covalent protein-DNA linkage</keyword>
<accession>A0A401SM50</accession>
<dbReference type="GO" id="GO:0006508">
    <property type="term" value="P:proteolysis"/>
    <property type="evidence" value="ECO:0007669"/>
    <property type="project" value="UniProtKB-KW"/>
</dbReference>
<keyword evidence="4" id="KW-0227">DNA damage</keyword>
<dbReference type="GO" id="GO:0003697">
    <property type="term" value="F:single-stranded DNA binding"/>
    <property type="evidence" value="ECO:0007669"/>
    <property type="project" value="InterPro"/>
</dbReference>
<dbReference type="Pfam" id="PF02586">
    <property type="entry name" value="SRAP"/>
    <property type="match status" value="2"/>
</dbReference>
<dbReference type="OMA" id="SYNKGPQ"/>
<reference evidence="14 15" key="1">
    <citation type="journal article" date="2018" name="Nat. Ecol. Evol.">
        <title>Shark genomes provide insights into elasmobranch evolution and the origin of vertebrates.</title>
        <authorList>
            <person name="Hara Y"/>
            <person name="Yamaguchi K"/>
            <person name="Onimaru K"/>
            <person name="Kadota M"/>
            <person name="Koyanagi M"/>
            <person name="Keeley SD"/>
            <person name="Tatsumi K"/>
            <person name="Tanaka K"/>
            <person name="Motone F"/>
            <person name="Kageyama Y"/>
            <person name="Nozu R"/>
            <person name="Adachi N"/>
            <person name="Nishimura O"/>
            <person name="Nakagawa R"/>
            <person name="Tanegashima C"/>
            <person name="Kiyatake I"/>
            <person name="Matsumoto R"/>
            <person name="Murakumo K"/>
            <person name="Nishida K"/>
            <person name="Terakita A"/>
            <person name="Kuratani S"/>
            <person name="Sato K"/>
            <person name="Hyodo S Kuraku.S."/>
        </authorList>
    </citation>
    <scope>NUCLEOTIDE SEQUENCE [LARGE SCALE GENOMIC DNA]</scope>
</reference>
<keyword evidence="5 12" id="KW-0378">Hydrolase</keyword>
<gene>
    <name evidence="14" type="ORF">chiPu_0009942</name>
</gene>
<proteinExistence type="inferred from homology"/>
<evidence type="ECO:0000256" key="11">
    <source>
        <dbReference type="ARBA" id="ARBA00031130"/>
    </source>
</evidence>
<organism evidence="14 15">
    <name type="scientific">Chiloscyllium punctatum</name>
    <name type="common">Brownbanded bambooshark</name>
    <name type="synonym">Hemiscyllium punctatum</name>
    <dbReference type="NCBI Taxonomy" id="137246"/>
    <lineage>
        <taxon>Eukaryota</taxon>
        <taxon>Metazoa</taxon>
        <taxon>Chordata</taxon>
        <taxon>Craniata</taxon>
        <taxon>Vertebrata</taxon>
        <taxon>Chondrichthyes</taxon>
        <taxon>Elasmobranchii</taxon>
        <taxon>Galeomorphii</taxon>
        <taxon>Galeoidea</taxon>
        <taxon>Orectolobiformes</taxon>
        <taxon>Hemiscylliidae</taxon>
        <taxon>Chiloscyllium</taxon>
    </lineage>
</organism>
<keyword evidence="8" id="KW-0456">Lyase</keyword>
<evidence type="ECO:0000256" key="1">
    <source>
        <dbReference type="ARBA" id="ARBA00008136"/>
    </source>
</evidence>
<evidence type="ECO:0000256" key="6">
    <source>
        <dbReference type="ARBA" id="ARBA00023124"/>
    </source>
</evidence>
<dbReference type="Proteomes" id="UP000287033">
    <property type="component" value="Unassembled WGS sequence"/>
</dbReference>
<evidence type="ECO:0000313" key="14">
    <source>
        <dbReference type="EMBL" id="GCC31484.1"/>
    </source>
</evidence>
<dbReference type="PANTHER" id="PTHR13604">
    <property type="entry name" value="DC12-RELATED"/>
    <property type="match status" value="1"/>
</dbReference>
<comment type="caution">
    <text evidence="14">The sequence shown here is derived from an EMBL/GenBank/DDBJ whole genome shotgun (WGS) entry which is preliminary data.</text>
</comment>
<feature type="region of interest" description="Disordered" evidence="13">
    <location>
        <begin position="242"/>
        <end position="265"/>
    </location>
</feature>
<dbReference type="OrthoDB" id="2111841at2759"/>